<proteinExistence type="predicted"/>
<evidence type="ECO:0000313" key="2">
    <source>
        <dbReference type="EMBL" id="SPQ01901.1"/>
    </source>
</evidence>
<feature type="chain" id="PRO_5015737285" description="DUF2844 domain-containing protein" evidence="1">
    <location>
        <begin position="23"/>
        <end position="156"/>
    </location>
</feature>
<evidence type="ECO:0008006" key="4">
    <source>
        <dbReference type="Google" id="ProtNLM"/>
    </source>
</evidence>
<dbReference type="Proteomes" id="UP000245125">
    <property type="component" value="Unassembled WGS sequence"/>
</dbReference>
<organism evidence="2 3">
    <name type="scientific">Candidatus Sulfobium mesophilum</name>
    <dbReference type="NCBI Taxonomy" id="2016548"/>
    <lineage>
        <taxon>Bacteria</taxon>
        <taxon>Pseudomonadati</taxon>
        <taxon>Nitrospirota</taxon>
        <taxon>Nitrospiria</taxon>
        <taxon>Nitrospirales</taxon>
        <taxon>Nitrospiraceae</taxon>
        <taxon>Candidatus Sulfobium</taxon>
    </lineage>
</organism>
<dbReference type="InterPro" id="IPR021267">
    <property type="entry name" value="DUF2844"/>
</dbReference>
<dbReference type="EMBL" id="OUUY01000129">
    <property type="protein sequence ID" value="SPQ01901.1"/>
    <property type="molecule type" value="Genomic_DNA"/>
</dbReference>
<protein>
    <recommendedName>
        <fullName evidence="4">DUF2844 domain-containing protein</fullName>
    </recommendedName>
</protein>
<gene>
    <name evidence="2" type="ORF">NBG4_790012</name>
</gene>
<evidence type="ECO:0000256" key="1">
    <source>
        <dbReference type="SAM" id="SignalP"/>
    </source>
</evidence>
<dbReference type="Pfam" id="PF11005">
    <property type="entry name" value="DUF2844"/>
    <property type="match status" value="1"/>
</dbReference>
<sequence>MKGRLYALFLGLGLSIALVAPAQRTEAALGESADTVELDRKALAAVRGATKAHKSYTVREFNSASTAVREYISPSGVVFGIAWKGLIHPDLTQLLGSYAGEYREALRQTPRQQGRRHLQVKTNRIVVEKWGHMRNLQGRAYAPDLVPSGVSVNDIR</sequence>
<dbReference type="OrthoDB" id="7561239at2"/>
<reference evidence="3" key="1">
    <citation type="submission" date="2018-03" db="EMBL/GenBank/DDBJ databases">
        <authorList>
            <person name="Zecchin S."/>
        </authorList>
    </citation>
    <scope>NUCLEOTIDE SEQUENCE [LARGE SCALE GENOMIC DNA]</scope>
</reference>
<dbReference type="AlphaFoldDB" id="A0A2U3QKH2"/>
<evidence type="ECO:0000313" key="3">
    <source>
        <dbReference type="Proteomes" id="UP000245125"/>
    </source>
</evidence>
<name>A0A2U3QKH2_9BACT</name>
<feature type="signal peptide" evidence="1">
    <location>
        <begin position="1"/>
        <end position="22"/>
    </location>
</feature>
<accession>A0A2U3QKH2</accession>
<keyword evidence="1" id="KW-0732">Signal</keyword>
<keyword evidence="3" id="KW-1185">Reference proteome</keyword>